<proteinExistence type="inferred from homology"/>
<dbReference type="PROSITE" id="PS51440">
    <property type="entry name" value="TIM_2"/>
    <property type="match status" value="1"/>
</dbReference>
<evidence type="ECO:0000313" key="6">
    <source>
        <dbReference type="EMBL" id="KAF1002135.1"/>
    </source>
</evidence>
<organism evidence="6 7">
    <name type="scientific">Apium graveolens</name>
    <name type="common">Celery</name>
    <dbReference type="NCBI Taxonomy" id="4045"/>
    <lineage>
        <taxon>Eukaryota</taxon>
        <taxon>Viridiplantae</taxon>
        <taxon>Streptophyta</taxon>
        <taxon>Embryophyta</taxon>
        <taxon>Tracheophyta</taxon>
        <taxon>Spermatophyta</taxon>
        <taxon>Magnoliopsida</taxon>
        <taxon>eudicotyledons</taxon>
        <taxon>Gunneridae</taxon>
        <taxon>Pentapetalae</taxon>
        <taxon>asterids</taxon>
        <taxon>campanulids</taxon>
        <taxon>Apiales</taxon>
        <taxon>Apiaceae</taxon>
        <taxon>Apioideae</taxon>
        <taxon>apioid superclade</taxon>
        <taxon>Apieae</taxon>
        <taxon>Apium</taxon>
    </lineage>
</organism>
<keyword evidence="3" id="KW-0413">Isomerase</keyword>
<comment type="pathway">
    <text evidence="4">Carbohydrate biosynthesis.</text>
</comment>
<dbReference type="Proteomes" id="UP000593563">
    <property type="component" value="Unassembled WGS sequence"/>
</dbReference>
<dbReference type="Pfam" id="PF00121">
    <property type="entry name" value="TIM"/>
    <property type="match status" value="1"/>
</dbReference>
<dbReference type="GO" id="GO:0046166">
    <property type="term" value="P:glyceraldehyde-3-phosphate biosynthetic process"/>
    <property type="evidence" value="ECO:0007669"/>
    <property type="project" value="TreeGrafter"/>
</dbReference>
<dbReference type="GO" id="GO:0019563">
    <property type="term" value="P:glycerol catabolic process"/>
    <property type="evidence" value="ECO:0007669"/>
    <property type="project" value="TreeGrafter"/>
</dbReference>
<dbReference type="GO" id="GO:0006096">
    <property type="term" value="P:glycolytic process"/>
    <property type="evidence" value="ECO:0007669"/>
    <property type="project" value="TreeGrafter"/>
</dbReference>
<dbReference type="GO" id="GO:0004807">
    <property type="term" value="F:triose-phosphate isomerase activity"/>
    <property type="evidence" value="ECO:0007669"/>
    <property type="project" value="InterPro"/>
</dbReference>
<evidence type="ECO:0000256" key="1">
    <source>
        <dbReference type="ARBA" id="ARBA00007422"/>
    </source>
</evidence>
<name>A0A6L5B9Q2_APIGR</name>
<comment type="similarity">
    <text evidence="1">Belongs to the triosephosphate isomerase family.</text>
</comment>
<dbReference type="EMBL" id="WRXP01001660">
    <property type="protein sequence ID" value="KAF1002135.1"/>
    <property type="molecule type" value="Genomic_DNA"/>
</dbReference>
<dbReference type="NCBIfam" id="TIGR00419">
    <property type="entry name" value="tim"/>
    <property type="match status" value="1"/>
</dbReference>
<dbReference type="InterPro" id="IPR035990">
    <property type="entry name" value="TIM_sf"/>
</dbReference>
<dbReference type="InterPro" id="IPR013785">
    <property type="entry name" value="Aldolase_TIM"/>
</dbReference>
<comment type="subunit">
    <text evidence="2">Homodimer.</text>
</comment>
<dbReference type="InterPro" id="IPR000652">
    <property type="entry name" value="Triosephosphate_isomerase"/>
</dbReference>
<evidence type="ECO:0000256" key="2">
    <source>
        <dbReference type="ARBA" id="ARBA00011738"/>
    </source>
</evidence>
<dbReference type="GO" id="GO:0006094">
    <property type="term" value="P:gluconeogenesis"/>
    <property type="evidence" value="ECO:0007669"/>
    <property type="project" value="TreeGrafter"/>
</dbReference>
<feature type="region of interest" description="Disordered" evidence="5">
    <location>
        <begin position="1"/>
        <end position="27"/>
    </location>
</feature>
<dbReference type="SUPFAM" id="SSF51351">
    <property type="entry name" value="Triosephosphate isomerase (TIM)"/>
    <property type="match status" value="1"/>
</dbReference>
<evidence type="ECO:0008006" key="8">
    <source>
        <dbReference type="Google" id="ProtNLM"/>
    </source>
</evidence>
<dbReference type="PANTHER" id="PTHR21139:SF2">
    <property type="entry name" value="TRIOSEPHOSPHATE ISOMERASE"/>
    <property type="match status" value="1"/>
</dbReference>
<gene>
    <name evidence="6" type="ORF">AG4045_016375</name>
</gene>
<keyword evidence="7" id="KW-1185">Reference proteome</keyword>
<evidence type="ECO:0000256" key="4">
    <source>
        <dbReference type="ARBA" id="ARBA00024331"/>
    </source>
</evidence>
<comment type="caution">
    <text evidence="6">The sequence shown here is derived from an EMBL/GenBank/DDBJ whole genome shotgun (WGS) entry which is preliminary data.</text>
</comment>
<feature type="compositionally biased region" description="Polar residues" evidence="5">
    <location>
        <begin position="1"/>
        <end position="10"/>
    </location>
</feature>
<protein>
    <recommendedName>
        <fullName evidence="8">Triosephosphate isomerase</fullName>
    </recommendedName>
</protein>
<dbReference type="PANTHER" id="PTHR21139">
    <property type="entry name" value="TRIOSEPHOSPHATE ISOMERASE"/>
    <property type="match status" value="1"/>
</dbReference>
<dbReference type="AlphaFoldDB" id="A0A6L5B9Q2"/>
<accession>A0A6L5B9Q2</accession>
<sequence length="251" mass="27141">MAFVSTSSALTGPISPPPSLSPPSKLNSLSLSTTQSFFHNVNSHLNRLSSSSTPSRGVVAMAGSGKFFVGGNWKCNGTKDSISKLVSDLNSSTLEADVDVVVSPPFVYIDQVKNSLTDKIDIAAQNSWIGKGGAFTGEISIEQLKDIGCKWVILGHSERRHVIGEDDQFIGKKAAYALSQDVGVIACIGELLQEREEGKTFDVCFRQMKAFAGKIYLLIGRSMFCLLNIFEMENSFATHMGRIAEDALSLH</sequence>
<evidence type="ECO:0000256" key="5">
    <source>
        <dbReference type="SAM" id="MobiDB-lite"/>
    </source>
</evidence>
<dbReference type="GO" id="GO:0005829">
    <property type="term" value="C:cytosol"/>
    <property type="evidence" value="ECO:0007669"/>
    <property type="project" value="TreeGrafter"/>
</dbReference>
<evidence type="ECO:0000256" key="3">
    <source>
        <dbReference type="ARBA" id="ARBA00023235"/>
    </source>
</evidence>
<reference evidence="6" key="1">
    <citation type="submission" date="2020-01" db="EMBL/GenBank/DDBJ databases">
        <title>The Celery Genome Sequence Reveals Sequential Paleo-tetraploidization, Resistance Gene Elimination, Karyotype Evolution, and Functional Innovation in Apiales.</title>
        <authorList>
            <person name="Song X."/>
        </authorList>
    </citation>
    <scope>NUCLEOTIDE SEQUENCE</scope>
    <source>
        <tissue evidence="6">Leaf</tissue>
    </source>
</reference>
<dbReference type="Gene3D" id="3.20.20.70">
    <property type="entry name" value="Aldolase class I"/>
    <property type="match status" value="1"/>
</dbReference>
<evidence type="ECO:0000313" key="7">
    <source>
        <dbReference type="Proteomes" id="UP000593563"/>
    </source>
</evidence>
<dbReference type="CDD" id="cd00311">
    <property type="entry name" value="TIM"/>
    <property type="match status" value="1"/>
</dbReference>